<feature type="transmembrane region" description="Helical" evidence="7">
    <location>
        <begin position="60"/>
        <end position="82"/>
    </location>
</feature>
<feature type="transmembrane region" description="Helical" evidence="7">
    <location>
        <begin position="129"/>
        <end position="151"/>
    </location>
</feature>
<sequence length="459" mass="48994">MVTPAAAALPHRARAGLSGVRALLLRDTNLVIATVIATNLLRMVSSVVLTRLLMPEAFGIVGLIGSISFILSMLSDLGFQAFIVRHRDGDQARFLDVIWTIRLVRAIALTILLVALARPIAAGFGNPGVAGAIAVSALQFAIEGASSLSLVTALRERQLARLSLLDILGALVQFGASIALASVWRSYWSIVLAILIASLARTLLSYALFPRSTRRIGFDRGYATELWRFARYVTGSSIITMLLVQSDKVVLARVVPLDVLGRYMLAGNLALAPMAFTVAYASRVLYPLYARTWRERPEVLRDLSYAARMRVSAAYMVGVGGLIGFAPALVAILYDPRYAEVATYLRLLALTPFLALASHAANEVLTASGRVHVTMHANVAKLLWLAVAGTAALLAAGPIGLIAAVGLLELPTTLYNWVQLHRFGLLRLGREVALLALGVAGIAAGSVAGQGVQAIAGWR</sequence>
<dbReference type="PANTHER" id="PTHR30250:SF10">
    <property type="entry name" value="LIPOPOLYSACCHARIDE BIOSYNTHESIS PROTEIN WZXC"/>
    <property type="match status" value="1"/>
</dbReference>
<feature type="transmembrane region" description="Helical" evidence="7">
    <location>
        <begin position="382"/>
        <end position="408"/>
    </location>
</feature>
<keyword evidence="4 7" id="KW-0812">Transmembrane</keyword>
<feature type="transmembrane region" description="Helical" evidence="7">
    <location>
        <begin position="344"/>
        <end position="361"/>
    </location>
</feature>
<organism evidence="8 9">
    <name type="scientific">Sphingomonas corticis</name>
    <dbReference type="NCBI Taxonomy" id="2722791"/>
    <lineage>
        <taxon>Bacteria</taxon>
        <taxon>Pseudomonadati</taxon>
        <taxon>Pseudomonadota</taxon>
        <taxon>Alphaproteobacteria</taxon>
        <taxon>Sphingomonadales</taxon>
        <taxon>Sphingomonadaceae</taxon>
        <taxon>Sphingomonas</taxon>
    </lineage>
</organism>
<evidence type="ECO:0000256" key="3">
    <source>
        <dbReference type="ARBA" id="ARBA00022475"/>
    </source>
</evidence>
<feature type="transmembrane region" description="Helical" evidence="7">
    <location>
        <begin position="94"/>
        <end position="117"/>
    </location>
</feature>
<evidence type="ECO:0000256" key="4">
    <source>
        <dbReference type="ARBA" id="ARBA00022692"/>
    </source>
</evidence>
<evidence type="ECO:0000256" key="6">
    <source>
        <dbReference type="ARBA" id="ARBA00023136"/>
    </source>
</evidence>
<reference evidence="8 9" key="1">
    <citation type="submission" date="2020-03" db="EMBL/GenBank/DDBJ databases">
        <authorList>
            <person name="Wang L."/>
            <person name="He N."/>
            <person name="Li Y."/>
            <person name="Fang Y."/>
            <person name="Zhang F."/>
        </authorList>
    </citation>
    <scope>NUCLEOTIDE SEQUENCE [LARGE SCALE GENOMIC DNA]</scope>
    <source>
        <strain evidence="8 9">36D10-4-7</strain>
    </source>
</reference>
<feature type="transmembrane region" description="Helical" evidence="7">
    <location>
        <begin position="311"/>
        <end position="332"/>
    </location>
</feature>
<comment type="similarity">
    <text evidence="2">Belongs to the polysaccharide synthase family.</text>
</comment>
<evidence type="ECO:0000256" key="5">
    <source>
        <dbReference type="ARBA" id="ARBA00022989"/>
    </source>
</evidence>
<protein>
    <submittedName>
        <fullName evidence="8">Oligosaccharide flippase family protein</fullName>
    </submittedName>
</protein>
<evidence type="ECO:0000313" key="8">
    <source>
        <dbReference type="EMBL" id="NJR77960.1"/>
    </source>
</evidence>
<dbReference type="Proteomes" id="UP000732399">
    <property type="component" value="Unassembled WGS sequence"/>
</dbReference>
<accession>A0ABX1CPG9</accession>
<evidence type="ECO:0000256" key="7">
    <source>
        <dbReference type="SAM" id="Phobius"/>
    </source>
</evidence>
<feature type="transmembrane region" description="Helical" evidence="7">
    <location>
        <begin position="30"/>
        <end position="54"/>
    </location>
</feature>
<feature type="transmembrane region" description="Helical" evidence="7">
    <location>
        <begin position="190"/>
        <end position="209"/>
    </location>
</feature>
<feature type="transmembrane region" description="Helical" evidence="7">
    <location>
        <begin position="229"/>
        <end position="246"/>
    </location>
</feature>
<gene>
    <name evidence="8" type="ORF">HBH26_04925</name>
</gene>
<keyword evidence="3" id="KW-1003">Cell membrane</keyword>
<proteinExistence type="inferred from homology"/>
<dbReference type="InterPro" id="IPR050833">
    <property type="entry name" value="Poly_Biosynth_Transport"/>
</dbReference>
<feature type="transmembrane region" description="Helical" evidence="7">
    <location>
        <begin position="163"/>
        <end position="184"/>
    </location>
</feature>
<evidence type="ECO:0000256" key="2">
    <source>
        <dbReference type="ARBA" id="ARBA00007430"/>
    </source>
</evidence>
<dbReference type="Pfam" id="PF13440">
    <property type="entry name" value="Polysacc_synt_3"/>
    <property type="match status" value="1"/>
</dbReference>
<keyword evidence="5 7" id="KW-1133">Transmembrane helix</keyword>
<feature type="transmembrane region" description="Helical" evidence="7">
    <location>
        <begin position="428"/>
        <end position="449"/>
    </location>
</feature>
<comment type="subcellular location">
    <subcellularLocation>
        <location evidence="1">Cell membrane</location>
        <topology evidence="1">Multi-pass membrane protein</topology>
    </subcellularLocation>
</comment>
<dbReference type="EMBL" id="JAAVJH010000002">
    <property type="protein sequence ID" value="NJR77960.1"/>
    <property type="molecule type" value="Genomic_DNA"/>
</dbReference>
<name>A0ABX1CPG9_9SPHN</name>
<keyword evidence="6 7" id="KW-0472">Membrane</keyword>
<comment type="caution">
    <text evidence="8">The sequence shown here is derived from an EMBL/GenBank/DDBJ whole genome shotgun (WGS) entry which is preliminary data.</text>
</comment>
<feature type="transmembrane region" description="Helical" evidence="7">
    <location>
        <begin position="266"/>
        <end position="290"/>
    </location>
</feature>
<dbReference type="PANTHER" id="PTHR30250">
    <property type="entry name" value="PST FAMILY PREDICTED COLANIC ACID TRANSPORTER"/>
    <property type="match status" value="1"/>
</dbReference>
<keyword evidence="9" id="KW-1185">Reference proteome</keyword>
<evidence type="ECO:0000313" key="9">
    <source>
        <dbReference type="Proteomes" id="UP000732399"/>
    </source>
</evidence>
<evidence type="ECO:0000256" key="1">
    <source>
        <dbReference type="ARBA" id="ARBA00004651"/>
    </source>
</evidence>